<dbReference type="InterPro" id="IPR036812">
    <property type="entry name" value="NAD(P)_OxRdtase_dom_sf"/>
</dbReference>
<dbReference type="InterPro" id="IPR018170">
    <property type="entry name" value="Aldo/ket_reductase_CS"/>
</dbReference>
<accession>A0ABR4GNL6</accession>
<dbReference type="Pfam" id="PF00248">
    <property type="entry name" value="Aldo_ket_red"/>
    <property type="match status" value="1"/>
</dbReference>
<dbReference type="PRINTS" id="PR00069">
    <property type="entry name" value="ALDKETRDTASE"/>
</dbReference>
<dbReference type="InterPro" id="IPR050523">
    <property type="entry name" value="AKR_Detox_Biosynth"/>
</dbReference>
<dbReference type="Proteomes" id="UP001610563">
    <property type="component" value="Unassembled WGS sequence"/>
</dbReference>
<proteinExistence type="inferred from homology"/>
<evidence type="ECO:0000256" key="4">
    <source>
        <dbReference type="ARBA" id="ARBA00038157"/>
    </source>
</evidence>
<feature type="domain" description="NADP-dependent oxidoreductase" evidence="7">
    <location>
        <begin position="8"/>
        <end position="310"/>
    </location>
</feature>
<dbReference type="PANTHER" id="PTHR43364">
    <property type="entry name" value="NADH-SPECIFIC METHYLGLYOXAL REDUCTASE-RELATED"/>
    <property type="match status" value="1"/>
</dbReference>
<dbReference type="PROSITE" id="PS00062">
    <property type="entry name" value="ALDOKETO_REDUCTASE_2"/>
    <property type="match status" value="1"/>
</dbReference>
<comment type="similarity">
    <text evidence="4">Belongs to the aldo/keto reductase family. Aldo/keto reductase 2 subfamily.</text>
</comment>
<dbReference type="CDD" id="cd19075">
    <property type="entry name" value="AKR_AKR7A1-5"/>
    <property type="match status" value="1"/>
</dbReference>
<dbReference type="SUPFAM" id="SSF51430">
    <property type="entry name" value="NAD(P)-linked oxidoreductase"/>
    <property type="match status" value="1"/>
</dbReference>
<comment type="caution">
    <text evidence="8">The sequence shown here is derived from an EMBL/GenBank/DDBJ whole genome shotgun (WGS) entry which is preliminary data.</text>
</comment>
<evidence type="ECO:0000256" key="6">
    <source>
        <dbReference type="ARBA" id="ARBA00049485"/>
    </source>
</evidence>
<dbReference type="EC" id="1.1.1.307" evidence="1"/>
<dbReference type="Gene3D" id="3.20.20.100">
    <property type="entry name" value="NADP-dependent oxidoreductase domain"/>
    <property type="match status" value="1"/>
</dbReference>
<evidence type="ECO:0000313" key="9">
    <source>
        <dbReference type="Proteomes" id="UP001610563"/>
    </source>
</evidence>
<keyword evidence="9" id="KW-1185">Reference proteome</keyword>
<evidence type="ECO:0000256" key="3">
    <source>
        <dbReference type="ARBA" id="ARBA00025065"/>
    </source>
</evidence>
<dbReference type="InterPro" id="IPR020471">
    <property type="entry name" value="AKR"/>
</dbReference>
<evidence type="ECO:0000259" key="7">
    <source>
        <dbReference type="Pfam" id="PF00248"/>
    </source>
</evidence>
<evidence type="ECO:0000256" key="1">
    <source>
        <dbReference type="ARBA" id="ARBA00012845"/>
    </source>
</evidence>
<sequence>MASLGIQLIFGGASFGGMGSEFDSVAETKNALSILAKNDVRTIDTATVYINSEDLLGQAGVSGLGFSIDTKYPGGFAPQPSTKDDVIARAEESLRQLNIDHINIYYIHAPDRRVALKELLDGMNTLHQAGKFKQLGLSNFLPDEVEEVIRIAKEHDYVLPSVYQGNYNAVSRHAETRLLPILRKHEISYYAYSPIAGGFLTKDVAQFASGAEGRGRWDPHDAVGAIYNSMYGGPGLLNGLRLWGKIAEDSGIPKAELAYRWVAYHSALDAARGDSMIFGSRNVQQIRGTLAGLRKGPLPGEIVEQIEMIWNMVEDNAPVDNFNHFNGK</sequence>
<protein>
    <recommendedName>
        <fullName evidence="1">D-xylose reductase [NAD(P)H]</fullName>
        <ecNumber evidence="1">1.1.1.307</ecNumber>
    </recommendedName>
</protein>
<evidence type="ECO:0000313" key="8">
    <source>
        <dbReference type="EMBL" id="KAL2800592.1"/>
    </source>
</evidence>
<reference evidence="8 9" key="1">
    <citation type="submission" date="2024-07" db="EMBL/GenBank/DDBJ databases">
        <title>Section-level genome sequencing and comparative genomics of Aspergillus sections Usti and Cavernicolus.</title>
        <authorList>
            <consortium name="Lawrence Berkeley National Laboratory"/>
            <person name="Nybo J.L."/>
            <person name="Vesth T.C."/>
            <person name="Theobald S."/>
            <person name="Frisvad J.C."/>
            <person name="Larsen T.O."/>
            <person name="Kjaerboelling I."/>
            <person name="Rothschild-Mancinelli K."/>
            <person name="Lyhne E.K."/>
            <person name="Kogle M.E."/>
            <person name="Barry K."/>
            <person name="Clum A."/>
            <person name="Na H."/>
            <person name="Ledsgaard L."/>
            <person name="Lin J."/>
            <person name="Lipzen A."/>
            <person name="Kuo A."/>
            <person name="Riley R."/>
            <person name="Mondo S."/>
            <person name="Labutti K."/>
            <person name="Haridas S."/>
            <person name="Pangalinan J."/>
            <person name="Salamov A.A."/>
            <person name="Simmons B.A."/>
            <person name="Magnuson J.K."/>
            <person name="Chen J."/>
            <person name="Drula E."/>
            <person name="Henrissat B."/>
            <person name="Wiebenga A."/>
            <person name="Lubbers R.J."/>
            <person name="Gomes A.C."/>
            <person name="Makela M.R."/>
            <person name="Stajich J."/>
            <person name="Grigoriev I.V."/>
            <person name="Mortensen U.H."/>
            <person name="De Vries R.P."/>
            <person name="Baker S.E."/>
            <person name="Andersen M.R."/>
        </authorList>
    </citation>
    <scope>NUCLEOTIDE SEQUENCE [LARGE SCALE GENOMIC DNA]</scope>
    <source>
        <strain evidence="8 9">CBS 209.92</strain>
    </source>
</reference>
<comment type="function">
    <text evidence="3">Catalyzes the initial reaction in the xylose utilization pathway by reducing D-xylose into xylitol. Xylose is a major component of hemicelluloses such as xylan. Most fungi utilize D-xylose via three enzymatic reactions, xylose reductase (XR), xylitol dehydrogenase (XDH), and xylulokinase, to form xylulose 5-phosphate, which enters pentose phosphate pathway.</text>
</comment>
<name>A0ABR4GNL6_9EURO</name>
<gene>
    <name evidence="8" type="ORF">BJX66DRAFT_350205</name>
</gene>
<dbReference type="PANTHER" id="PTHR43364:SF4">
    <property type="entry name" value="NAD(P)-LINKED OXIDOREDUCTASE SUPERFAMILY PROTEIN"/>
    <property type="match status" value="1"/>
</dbReference>
<evidence type="ECO:0000256" key="2">
    <source>
        <dbReference type="ARBA" id="ARBA00023002"/>
    </source>
</evidence>
<dbReference type="EMBL" id="JBFTWV010000003">
    <property type="protein sequence ID" value="KAL2800592.1"/>
    <property type="molecule type" value="Genomic_DNA"/>
</dbReference>
<comment type="catalytic activity">
    <reaction evidence="6">
        <text>xylitol + NAD(+) = D-xylose + NADH + H(+)</text>
        <dbReference type="Rhea" id="RHEA:27441"/>
        <dbReference type="ChEBI" id="CHEBI:15378"/>
        <dbReference type="ChEBI" id="CHEBI:17151"/>
        <dbReference type="ChEBI" id="CHEBI:53455"/>
        <dbReference type="ChEBI" id="CHEBI:57540"/>
        <dbReference type="ChEBI" id="CHEBI:57945"/>
        <dbReference type="EC" id="1.1.1.307"/>
    </reaction>
</comment>
<comment type="catalytic activity">
    <reaction evidence="5">
        <text>xylitol + NADP(+) = D-xylose + NADPH + H(+)</text>
        <dbReference type="Rhea" id="RHEA:27445"/>
        <dbReference type="ChEBI" id="CHEBI:15378"/>
        <dbReference type="ChEBI" id="CHEBI:17151"/>
        <dbReference type="ChEBI" id="CHEBI:53455"/>
        <dbReference type="ChEBI" id="CHEBI:57783"/>
        <dbReference type="ChEBI" id="CHEBI:58349"/>
        <dbReference type="EC" id="1.1.1.307"/>
    </reaction>
</comment>
<evidence type="ECO:0000256" key="5">
    <source>
        <dbReference type="ARBA" id="ARBA00047534"/>
    </source>
</evidence>
<organism evidence="8 9">
    <name type="scientific">Aspergillus keveii</name>
    <dbReference type="NCBI Taxonomy" id="714993"/>
    <lineage>
        <taxon>Eukaryota</taxon>
        <taxon>Fungi</taxon>
        <taxon>Dikarya</taxon>
        <taxon>Ascomycota</taxon>
        <taxon>Pezizomycotina</taxon>
        <taxon>Eurotiomycetes</taxon>
        <taxon>Eurotiomycetidae</taxon>
        <taxon>Eurotiales</taxon>
        <taxon>Aspergillaceae</taxon>
        <taxon>Aspergillus</taxon>
        <taxon>Aspergillus subgen. Nidulantes</taxon>
    </lineage>
</organism>
<keyword evidence="2" id="KW-0560">Oxidoreductase</keyword>
<dbReference type="InterPro" id="IPR023210">
    <property type="entry name" value="NADP_OxRdtase_dom"/>
</dbReference>